<dbReference type="InParanoid" id="A0A1X7SSK4"/>
<protein>
    <submittedName>
        <fullName evidence="1">Uncharacterized protein</fullName>
    </submittedName>
</protein>
<dbReference type="AlphaFoldDB" id="A0A1X7SSK4"/>
<evidence type="ECO:0000313" key="1">
    <source>
        <dbReference type="EnsemblMetazoa" id="Aqu2.1.05139_001"/>
    </source>
</evidence>
<reference evidence="1" key="1">
    <citation type="submission" date="2017-05" db="UniProtKB">
        <authorList>
            <consortium name="EnsemblMetazoa"/>
        </authorList>
    </citation>
    <scope>IDENTIFICATION</scope>
</reference>
<name>A0A1X7SSK4_AMPQE</name>
<organism evidence="1">
    <name type="scientific">Amphimedon queenslandica</name>
    <name type="common">Sponge</name>
    <dbReference type="NCBI Taxonomy" id="400682"/>
    <lineage>
        <taxon>Eukaryota</taxon>
        <taxon>Metazoa</taxon>
        <taxon>Porifera</taxon>
        <taxon>Demospongiae</taxon>
        <taxon>Heteroscleromorpha</taxon>
        <taxon>Haplosclerida</taxon>
        <taxon>Niphatidae</taxon>
        <taxon>Amphimedon</taxon>
    </lineage>
</organism>
<accession>A0A1X7SSK4</accession>
<dbReference type="EnsemblMetazoa" id="Aqu2.1.05139_001">
    <property type="protein sequence ID" value="Aqu2.1.05139_001"/>
    <property type="gene ID" value="Aqu2.1.05139"/>
</dbReference>
<proteinExistence type="predicted"/>
<sequence length="124" mass="14353">MAAASYLNLLSSVSKRLPLLHQPCVSVTRRLFSSEISDLFNDVILKKKYESKWSVSEYCDNLKEDEFQLELLKNLKERRLTKISDEIKYLEFDEQPSGDCSDARNPRRFLYVILVFLSHGSSGT</sequence>